<dbReference type="SUPFAM" id="SSF53850">
    <property type="entry name" value="Periplasmic binding protein-like II"/>
    <property type="match status" value="1"/>
</dbReference>
<keyword evidence="2" id="KW-1185">Reference proteome</keyword>
<name>A0ABY7VAJ9_9GAMM</name>
<protein>
    <recommendedName>
        <fullName evidence="3">Solute-binding protein family 3/N-terminal domain-containing protein</fullName>
    </recommendedName>
</protein>
<dbReference type="EMBL" id="CP059693">
    <property type="protein sequence ID" value="WDE10684.1"/>
    <property type="molecule type" value="Genomic_DNA"/>
</dbReference>
<sequence>MKQSGLRGNYLSLGIGLLIFLCFIPVPVQAQEKTFIIGVEDVSYYPIYDFSSTRGHHPSFTKDLLSTFFDKHQYAYRFVALPIKRFNQWYIEQGIDFKFPDNVRWQRQAEKSLAITFSDPVLKLISGVHVLKSRLPMLRDEVKSLGTILGFQPTLWLDKVRAKQVILQEESSPLSIVKHVLHGNLDATNIDGNVIRYNLANLKRSGELVLNTSIRHESYAYHFSTIKYPEVIAQFNAFLKNHAALVKALKQKYQIIETMKPNAYSGNQTEGK</sequence>
<dbReference type="Gene3D" id="3.40.190.10">
    <property type="entry name" value="Periplasmic binding protein-like II"/>
    <property type="match status" value="2"/>
</dbReference>
<evidence type="ECO:0000313" key="2">
    <source>
        <dbReference type="Proteomes" id="UP001215231"/>
    </source>
</evidence>
<evidence type="ECO:0000313" key="1">
    <source>
        <dbReference type="EMBL" id="WDE10684.1"/>
    </source>
</evidence>
<evidence type="ECO:0008006" key="3">
    <source>
        <dbReference type="Google" id="ProtNLM"/>
    </source>
</evidence>
<dbReference type="RefSeq" id="WP_274050740.1">
    <property type="nucleotide sequence ID" value="NZ_CP059693.1"/>
</dbReference>
<gene>
    <name evidence="1" type="ORF">H3N35_20875</name>
</gene>
<proteinExistence type="predicted"/>
<organism evidence="1 2">
    <name type="scientific">Thalassomonas haliotis</name>
    <dbReference type="NCBI Taxonomy" id="485448"/>
    <lineage>
        <taxon>Bacteria</taxon>
        <taxon>Pseudomonadati</taxon>
        <taxon>Pseudomonadota</taxon>
        <taxon>Gammaproteobacteria</taxon>
        <taxon>Alteromonadales</taxon>
        <taxon>Colwelliaceae</taxon>
        <taxon>Thalassomonas</taxon>
    </lineage>
</organism>
<reference evidence="1 2" key="1">
    <citation type="journal article" date="2022" name="Mar. Drugs">
        <title>Bioassay-Guided Fractionation Leads to the Detection of Cholic Acid Generated by the Rare Thalassomonas sp.</title>
        <authorList>
            <person name="Pheiffer F."/>
            <person name="Schneider Y.K."/>
            <person name="Hansen E.H."/>
            <person name="Andersen J.H."/>
            <person name="Isaksson J."/>
            <person name="Busche T."/>
            <person name="R C."/>
            <person name="Kalinowski J."/>
            <person name="Zyl L.V."/>
            <person name="Trindade M."/>
        </authorList>
    </citation>
    <scope>NUCLEOTIDE SEQUENCE [LARGE SCALE GENOMIC DNA]</scope>
    <source>
        <strain evidence="1 2">A5K-61T</strain>
    </source>
</reference>
<dbReference type="Proteomes" id="UP001215231">
    <property type="component" value="Chromosome"/>
</dbReference>
<accession>A0ABY7VAJ9</accession>